<proteinExistence type="predicted"/>
<name>A0A368MY40_9FLAO</name>
<evidence type="ECO:0000313" key="1">
    <source>
        <dbReference type="EMBL" id="RCU43152.1"/>
    </source>
</evidence>
<comment type="caution">
    <text evidence="1">The sequence shown here is derived from an EMBL/GenBank/DDBJ whole genome shotgun (WGS) entry which is preliminary data.</text>
</comment>
<sequence>MANINKKGNLSGALGEIVFVNDGDRKYTRLRPDLVRQSERTKAASKVFGMVSSREKKFRTKLLNRLQMPAIQYLAAQHRGRLQKCITRGRNGAQQEEPQFGSPEALIGFEFNRKLKWHERTNFFPFFKGTANGALKVSLPAIKWGREIKTLPKATSALLTFTAVSVNLNSTDVPLKIVSTLTMEVGRSSENPAQEWTVPADDAPGWLLIIGMVQYSGNGLSEKRSETFSATYLWTGINRI</sequence>
<reference evidence="1 2" key="1">
    <citation type="submission" date="2018-07" db="EMBL/GenBank/DDBJ databases">
        <title>Chryseobacterium lacus sp. nov., isolated from lake water.</title>
        <authorList>
            <person name="Li C.-M."/>
        </authorList>
    </citation>
    <scope>NUCLEOTIDE SEQUENCE [LARGE SCALE GENOMIC DNA]</scope>
    <source>
        <strain evidence="1 2">YLOS41</strain>
    </source>
</reference>
<protein>
    <submittedName>
        <fullName evidence="1">Uncharacterized protein</fullName>
    </submittedName>
</protein>
<keyword evidence="2" id="KW-1185">Reference proteome</keyword>
<dbReference type="OrthoDB" id="1257058at2"/>
<dbReference type="RefSeq" id="WP_114303739.1">
    <property type="nucleotide sequence ID" value="NZ_QPIE01000004.1"/>
</dbReference>
<accession>A0A368MY40</accession>
<gene>
    <name evidence="1" type="ORF">DQ356_06905</name>
</gene>
<dbReference type="EMBL" id="QPIE01000004">
    <property type="protein sequence ID" value="RCU43152.1"/>
    <property type="molecule type" value="Genomic_DNA"/>
</dbReference>
<evidence type="ECO:0000313" key="2">
    <source>
        <dbReference type="Proteomes" id="UP000252172"/>
    </source>
</evidence>
<organism evidence="1 2">
    <name type="scientific">Chryseobacterium lacus</name>
    <dbReference type="NCBI Taxonomy" id="2058346"/>
    <lineage>
        <taxon>Bacteria</taxon>
        <taxon>Pseudomonadati</taxon>
        <taxon>Bacteroidota</taxon>
        <taxon>Flavobacteriia</taxon>
        <taxon>Flavobacteriales</taxon>
        <taxon>Weeksellaceae</taxon>
        <taxon>Chryseobacterium group</taxon>
        <taxon>Chryseobacterium</taxon>
    </lineage>
</organism>
<dbReference type="AlphaFoldDB" id="A0A368MY40"/>
<dbReference type="Proteomes" id="UP000252172">
    <property type="component" value="Unassembled WGS sequence"/>
</dbReference>